<organism evidence="3 4">
    <name type="scientific">Trueperella bialowiezensis</name>
    <dbReference type="NCBI Taxonomy" id="312285"/>
    <lineage>
        <taxon>Bacteria</taxon>
        <taxon>Bacillati</taxon>
        <taxon>Actinomycetota</taxon>
        <taxon>Actinomycetes</taxon>
        <taxon>Actinomycetales</taxon>
        <taxon>Actinomycetaceae</taxon>
        <taxon>Trueperella</taxon>
    </lineage>
</organism>
<dbReference type="PANTHER" id="PTHR11614">
    <property type="entry name" value="PHOSPHOLIPASE-RELATED"/>
    <property type="match status" value="1"/>
</dbReference>
<dbReference type="InterPro" id="IPR022742">
    <property type="entry name" value="Hydrolase_4"/>
</dbReference>
<dbReference type="EMBL" id="LR134476">
    <property type="protein sequence ID" value="VEI13311.1"/>
    <property type="molecule type" value="Genomic_DNA"/>
</dbReference>
<dbReference type="SUPFAM" id="SSF53474">
    <property type="entry name" value="alpha/beta-Hydrolases"/>
    <property type="match status" value="1"/>
</dbReference>
<accession>A0A448PED9</accession>
<sequence length="448" mass="48601">MWITACVSAHTGRVESNGLYANRSRVACSGKVTVVFLDISYPSFNDRDEVYAWINTPVGEAPLAIVHLVHGLGEHSGRYQRLVTELVENGIAVVANDHVGHGRTAMRSEIWKDTGETGWQTYVEDERELARQAMEFFPDAAYYMLGHSWGSLIARAYTQKYGGMLDGLILTGPVEQMLGAKKVNRKTLQKQIDAGKGADKVTQRYLKQLFAGVNDRFGEFAHPNAWLCTDDAVVYDHEIDPFNGSDEIMSYRFLKDFLDLYDAVTSANIADTWPAELSVLLLAGDKDPVGNYGEGVYHLANKLIEGGVTDVHTQVIPGIRHEVLNEPKIKKNVVNDILMFIMFHTVGPILEEEFGDELPSDLDDFFPGSFGGPGEPDFPMGGPGFGGPGFGGPGFGGPGFGGPGFGGPGFGGPGNIPPSFLRGSGFIGDIPDTIPDDFMTDDPDEGAK</sequence>
<keyword evidence="4" id="KW-1185">Reference proteome</keyword>
<dbReference type="GO" id="GO:0016787">
    <property type="term" value="F:hydrolase activity"/>
    <property type="evidence" value="ECO:0007669"/>
    <property type="project" value="UniProtKB-KW"/>
</dbReference>
<feature type="region of interest" description="Disordered" evidence="1">
    <location>
        <begin position="412"/>
        <end position="448"/>
    </location>
</feature>
<feature type="compositionally biased region" description="Acidic residues" evidence="1">
    <location>
        <begin position="434"/>
        <end position="448"/>
    </location>
</feature>
<dbReference type="Gene3D" id="3.40.50.1820">
    <property type="entry name" value="alpha/beta hydrolase"/>
    <property type="match status" value="1"/>
</dbReference>
<gene>
    <name evidence="3" type="primary">ytpA_1</name>
    <name evidence="3" type="ORF">NCTC13354_01023</name>
</gene>
<evidence type="ECO:0000313" key="3">
    <source>
        <dbReference type="EMBL" id="VEI13311.1"/>
    </source>
</evidence>
<dbReference type="InterPro" id="IPR051044">
    <property type="entry name" value="MAG_DAG_Lipase"/>
</dbReference>
<reference evidence="3 4" key="1">
    <citation type="submission" date="2018-12" db="EMBL/GenBank/DDBJ databases">
        <authorList>
            <consortium name="Pathogen Informatics"/>
        </authorList>
    </citation>
    <scope>NUCLEOTIDE SEQUENCE [LARGE SCALE GENOMIC DNA]</scope>
    <source>
        <strain evidence="3 4">NCTC13354</strain>
    </source>
</reference>
<evidence type="ECO:0000259" key="2">
    <source>
        <dbReference type="Pfam" id="PF12146"/>
    </source>
</evidence>
<name>A0A448PED9_9ACTO</name>
<evidence type="ECO:0000313" key="4">
    <source>
        <dbReference type="Proteomes" id="UP000269542"/>
    </source>
</evidence>
<dbReference type="KEGG" id="tbw:NCTC13354_01023"/>
<evidence type="ECO:0000256" key="1">
    <source>
        <dbReference type="SAM" id="MobiDB-lite"/>
    </source>
</evidence>
<keyword evidence="3" id="KW-0378">Hydrolase</keyword>
<dbReference type="Pfam" id="PF12146">
    <property type="entry name" value="Hydrolase_4"/>
    <property type="match status" value="1"/>
</dbReference>
<dbReference type="OrthoDB" id="9806902at2"/>
<feature type="domain" description="Serine aminopeptidase S33" evidence="2">
    <location>
        <begin position="62"/>
        <end position="327"/>
    </location>
</feature>
<dbReference type="InterPro" id="IPR029058">
    <property type="entry name" value="AB_hydrolase_fold"/>
</dbReference>
<dbReference type="Proteomes" id="UP000269542">
    <property type="component" value="Chromosome"/>
</dbReference>
<protein>
    <submittedName>
        <fullName evidence="3">Phospholipase ytpA</fullName>
        <ecNumber evidence="3">3.1.1.-</ecNumber>
    </submittedName>
</protein>
<proteinExistence type="predicted"/>
<dbReference type="AlphaFoldDB" id="A0A448PED9"/>
<dbReference type="EC" id="3.1.1.-" evidence="3"/>